<evidence type="ECO:0000313" key="2">
    <source>
        <dbReference type="EMBL" id="KAA6395408.1"/>
    </source>
</evidence>
<feature type="compositionally biased region" description="Basic and acidic residues" evidence="1">
    <location>
        <begin position="1"/>
        <end position="11"/>
    </location>
</feature>
<organism evidence="2 3">
    <name type="scientific">Streblomastix strix</name>
    <dbReference type="NCBI Taxonomy" id="222440"/>
    <lineage>
        <taxon>Eukaryota</taxon>
        <taxon>Metamonada</taxon>
        <taxon>Preaxostyla</taxon>
        <taxon>Oxymonadida</taxon>
        <taxon>Streblomastigidae</taxon>
        <taxon>Streblomastix</taxon>
    </lineage>
</organism>
<comment type="caution">
    <text evidence="2">The sequence shown here is derived from an EMBL/GenBank/DDBJ whole genome shotgun (WGS) entry which is preliminary data.</text>
</comment>
<gene>
    <name evidence="2" type="ORF">EZS28_009064</name>
</gene>
<reference evidence="2 3" key="1">
    <citation type="submission" date="2019-03" db="EMBL/GenBank/DDBJ databases">
        <title>Single cell metagenomics reveals metabolic interactions within the superorganism composed of flagellate Streblomastix strix and complex community of Bacteroidetes bacteria on its surface.</title>
        <authorList>
            <person name="Treitli S.C."/>
            <person name="Kolisko M."/>
            <person name="Husnik F."/>
            <person name="Keeling P."/>
            <person name="Hampl V."/>
        </authorList>
    </citation>
    <scope>NUCLEOTIDE SEQUENCE [LARGE SCALE GENOMIC DNA]</scope>
    <source>
        <strain evidence="2">ST1C</strain>
    </source>
</reference>
<dbReference type="Proteomes" id="UP000324800">
    <property type="component" value="Unassembled WGS sequence"/>
</dbReference>
<dbReference type="EMBL" id="SNRW01001693">
    <property type="protein sequence ID" value="KAA6395408.1"/>
    <property type="molecule type" value="Genomic_DNA"/>
</dbReference>
<protein>
    <submittedName>
        <fullName evidence="2">Uncharacterized protein</fullName>
    </submittedName>
</protein>
<proteinExistence type="predicted"/>
<evidence type="ECO:0000256" key="1">
    <source>
        <dbReference type="SAM" id="MobiDB-lite"/>
    </source>
</evidence>
<dbReference type="AlphaFoldDB" id="A0A5J4WKH1"/>
<accession>A0A5J4WKH1</accession>
<name>A0A5J4WKH1_9EUKA</name>
<evidence type="ECO:0000313" key="3">
    <source>
        <dbReference type="Proteomes" id="UP000324800"/>
    </source>
</evidence>
<feature type="region of interest" description="Disordered" evidence="1">
    <location>
        <begin position="1"/>
        <end position="30"/>
    </location>
</feature>
<feature type="compositionally biased region" description="Polar residues" evidence="1">
    <location>
        <begin position="15"/>
        <end position="25"/>
    </location>
</feature>
<sequence length="329" mass="38496">MKTSKSEHESSTTHINLISESTIEQNEPEKEYMTNDNDTLFRKSIEVIKYGNFTDENNEKDVLKQILRLLVNPINNEWKQLVRHLAAELQLGNLMLSRLETAQTDETKTYCVSILAVLGMLHIVIDKAREAKREMRKYGGSFMIFGDAELEKEDNEVALRRKVELIYQYKQSFEESRRIRLDCKYKIVRKFFGIIVDQIRQSERLRSIAIVKDSEVIPQMISFNEMTNLKGVVFTVPQYQQSLTQIPQTKIQDQDKWIRLNIQLDFETEERIAKFFIGKDIIEFAGVGIKKLPQDIKVVVMSQSPVKAYYVDNQERKGEEITQFIPWSI</sequence>